<dbReference type="Pfam" id="PF03372">
    <property type="entry name" value="Exo_endo_phos"/>
    <property type="match status" value="1"/>
</dbReference>
<feature type="domain" description="Reverse transcriptase" evidence="1">
    <location>
        <begin position="505"/>
        <end position="777"/>
    </location>
</feature>
<dbReference type="CDD" id="cd01650">
    <property type="entry name" value="RT_nLTR_like"/>
    <property type="match status" value="1"/>
</dbReference>
<dbReference type="InterPro" id="IPR043502">
    <property type="entry name" value="DNA/RNA_pol_sf"/>
</dbReference>
<dbReference type="SUPFAM" id="SSF56219">
    <property type="entry name" value="DNase I-like"/>
    <property type="match status" value="1"/>
</dbReference>
<dbReference type="CDD" id="cd09076">
    <property type="entry name" value="L1-EN"/>
    <property type="match status" value="1"/>
</dbReference>
<dbReference type="GO" id="GO:0003824">
    <property type="term" value="F:catalytic activity"/>
    <property type="evidence" value="ECO:0007669"/>
    <property type="project" value="InterPro"/>
</dbReference>
<evidence type="ECO:0000259" key="1">
    <source>
        <dbReference type="PROSITE" id="PS50878"/>
    </source>
</evidence>
<dbReference type="SUPFAM" id="SSF56672">
    <property type="entry name" value="DNA/RNA polymerases"/>
    <property type="match status" value="1"/>
</dbReference>
<dbReference type="GeneTree" id="ENSGT01150000286925"/>
<dbReference type="Ensembl" id="ENSCCRT00000134357.1">
    <property type="protein sequence ID" value="ENSCCRP00000144078.1"/>
    <property type="gene ID" value="ENSCCRG00000063332.1"/>
</dbReference>
<evidence type="ECO:0000313" key="3">
    <source>
        <dbReference type="Proteomes" id="UP001108240"/>
    </source>
</evidence>
<dbReference type="InterPro" id="IPR000477">
    <property type="entry name" value="RT_dom"/>
</dbReference>
<dbReference type="PANTHER" id="PTHR31635">
    <property type="entry name" value="REVERSE TRANSCRIPTASE DOMAIN-CONTAINING PROTEIN-RELATED"/>
    <property type="match status" value="1"/>
</dbReference>
<dbReference type="InterPro" id="IPR036691">
    <property type="entry name" value="Endo/exonu/phosph_ase_sf"/>
</dbReference>
<dbReference type="Proteomes" id="UP001108240">
    <property type="component" value="Unplaced"/>
</dbReference>
<reference evidence="2" key="1">
    <citation type="submission" date="2025-08" db="UniProtKB">
        <authorList>
            <consortium name="Ensembl"/>
        </authorList>
    </citation>
    <scope>IDENTIFICATION</scope>
</reference>
<name>A0A9J8AIQ2_CYPCA</name>
<dbReference type="InterPro" id="IPR005135">
    <property type="entry name" value="Endo/exonuclease/phosphatase"/>
</dbReference>
<evidence type="ECO:0000313" key="2">
    <source>
        <dbReference type="Ensembl" id="ENSCCRP00000144078.1"/>
    </source>
</evidence>
<dbReference type="PROSITE" id="PS50878">
    <property type="entry name" value="RT_POL"/>
    <property type="match status" value="1"/>
</dbReference>
<dbReference type="AlphaFoldDB" id="A0A9J8AIQ2"/>
<proteinExistence type="predicted"/>
<dbReference type="Pfam" id="PF00078">
    <property type="entry name" value="RVT_1"/>
    <property type="match status" value="1"/>
</dbReference>
<keyword evidence="3" id="KW-1185">Reference proteome</keyword>
<dbReference type="PANTHER" id="PTHR31635:SF196">
    <property type="entry name" value="REVERSE TRANSCRIPTASE DOMAIN-CONTAINING PROTEIN-RELATED"/>
    <property type="match status" value="1"/>
</dbReference>
<dbReference type="OMA" id="HRISKTH"/>
<accession>A0A9J8AIQ2</accession>
<protein>
    <recommendedName>
        <fullName evidence="1">Reverse transcriptase domain-containing protein</fullName>
    </recommendedName>
</protein>
<organism evidence="2 3">
    <name type="scientific">Cyprinus carpio carpio</name>
    <dbReference type="NCBI Taxonomy" id="630221"/>
    <lineage>
        <taxon>Eukaryota</taxon>
        <taxon>Metazoa</taxon>
        <taxon>Chordata</taxon>
        <taxon>Craniata</taxon>
        <taxon>Vertebrata</taxon>
        <taxon>Euteleostomi</taxon>
        <taxon>Actinopterygii</taxon>
        <taxon>Neopterygii</taxon>
        <taxon>Teleostei</taxon>
        <taxon>Ostariophysi</taxon>
        <taxon>Cypriniformes</taxon>
        <taxon>Cyprinidae</taxon>
        <taxon>Cyprininae</taxon>
        <taxon>Cyprinus</taxon>
    </lineage>
</organism>
<sequence length="1090" mass="125398">MASSMISSQGGDITLASWNVRGLNSQAKRAKVFSYLRSISADIFFLQETHIKNGEQNRLKCNWISQVFQSTFTCRARGVSILFRNSVPFKHISTLTDPNGRYVLVTGIIASQHFTFLNLYAPNYDDPAFFRKVFNLLPSQTDTHFIVGGDFNCILDPVLDKFPVRSDSSLNSTSVIKYLSESLDIVDIWRVQHPADKEYSFFSNVHKSYSRIDFFFIDSKLLSNVSSSKYHNILISDHSAVTVSLDFGWAKPSYNWRFNTCLLSDEKFSQHILDSLTEFIDINDKGDVSDSVLWETFKVVMRGHIISYESAVKKHRQKRLVEIDARLAQLEKLYRDTTDSCVLNDIRSLKYEYNKIMSDQVNKMLIKIKQKHFEIGDKPDKLLARQLRGSYASRSIHSIADKDGKILTNPKDINKRFMEFFADLYKSKTSVSSEVISDFLRSLSLPKLSEADQEILNADITIQELMDAINAFPNGKAPGPDGFSFEFYKKYADKIVPLMLRMFNHSFIKQEFPSSLYSANISLLLKKGKDETDVSSFRPISLLNSDLKVFTKILATRLNKCISTIIHPDQVGFIPKRFSFFNVRRFLNIIYSKLSSHSKLAIIALDAEKAFDQVEWNYILTTIKEFNLGDRFSSWVSMLYHHPCASVLTNLDRSPQFELHRGTRQGCPLSPLLFAIAIEPLAIAIRLHPQIPPLNIGQVDHIISLYADDVLLYLSDPERSVPPLLGLLNSFSSFSGYSVNWQKSELMPVSDNIDPVFMKSLPFKITLDKIKYLGVVVPKNPKDLVQFNFFALLDNLKKDIERWRSLPISMIGRINAIKMVILPRFLYLFLNLPFFLPKSFFRTLDSIIIPFIWGYKVARISKTHVYKPKCLGGLGLPNFRHYYWAANCRTLMYWRDSFPGIVHVDTPSWLAIEQNAIHSSLSALLFSAPLSSKEVPKTNLILKNSIKIWYQIRKVIKLPNTSLFSPICYNHAFKPSLSDNVFREWQSKGILIMKDLYINNTFPSFSQFSERFDLPSFHFFRYLQVRNFVRTNFTHFEILPLEFQIFDLFSNSPDAKGIISLFVNVFKDNTNFFFSSFENSLGRRFGDSGF</sequence>
<dbReference type="Gene3D" id="3.60.10.10">
    <property type="entry name" value="Endonuclease/exonuclease/phosphatase"/>
    <property type="match status" value="1"/>
</dbReference>
<reference evidence="2" key="2">
    <citation type="submission" date="2025-09" db="UniProtKB">
        <authorList>
            <consortium name="Ensembl"/>
        </authorList>
    </citation>
    <scope>IDENTIFICATION</scope>
</reference>